<feature type="region of interest" description="Disordered" evidence="1">
    <location>
        <begin position="654"/>
        <end position="751"/>
    </location>
</feature>
<dbReference type="PROSITE" id="PS50994">
    <property type="entry name" value="INTEGRASE"/>
    <property type="match status" value="1"/>
</dbReference>
<feature type="domain" description="Integrase catalytic" evidence="2">
    <location>
        <begin position="209"/>
        <end position="474"/>
    </location>
</feature>
<dbReference type="InterPro" id="IPR001584">
    <property type="entry name" value="Integrase_cat-core"/>
</dbReference>
<dbReference type="GO" id="GO:0015074">
    <property type="term" value="P:DNA integration"/>
    <property type="evidence" value="ECO:0007669"/>
    <property type="project" value="InterPro"/>
</dbReference>
<evidence type="ECO:0000259" key="2">
    <source>
        <dbReference type="PROSITE" id="PS50994"/>
    </source>
</evidence>
<keyword evidence="4" id="KW-1185">Reference proteome</keyword>
<dbReference type="InterPro" id="IPR012337">
    <property type="entry name" value="RNaseH-like_sf"/>
</dbReference>
<evidence type="ECO:0000256" key="1">
    <source>
        <dbReference type="SAM" id="MobiDB-lite"/>
    </source>
</evidence>
<feature type="region of interest" description="Disordered" evidence="1">
    <location>
        <begin position="599"/>
        <end position="640"/>
    </location>
</feature>
<comment type="caution">
    <text evidence="3">The sequence shown here is derived from an EMBL/GenBank/DDBJ whole genome shotgun (WGS) entry which is preliminary data.</text>
</comment>
<dbReference type="GO" id="GO:0003676">
    <property type="term" value="F:nucleic acid binding"/>
    <property type="evidence" value="ECO:0007669"/>
    <property type="project" value="InterPro"/>
</dbReference>
<gene>
    <name evidence="3" type="ORF">B4N89_46310</name>
</gene>
<dbReference type="Proteomes" id="UP000190037">
    <property type="component" value="Unassembled WGS sequence"/>
</dbReference>
<proteinExistence type="predicted"/>
<accession>A0A1T3NIS0</accession>
<dbReference type="InterPro" id="IPR015378">
    <property type="entry name" value="Transposase-like_Mu_C"/>
</dbReference>
<evidence type="ECO:0000313" key="3">
    <source>
        <dbReference type="EMBL" id="OPC76580.1"/>
    </source>
</evidence>
<dbReference type="Gene3D" id="3.30.420.10">
    <property type="entry name" value="Ribonuclease H-like superfamily/Ribonuclease H"/>
    <property type="match status" value="1"/>
</dbReference>
<dbReference type="EMBL" id="MWQN01000006">
    <property type="protein sequence ID" value="OPC76580.1"/>
    <property type="molecule type" value="Genomic_DNA"/>
</dbReference>
<dbReference type="Pfam" id="PF09299">
    <property type="entry name" value="Mu-transpos_C"/>
    <property type="match status" value="1"/>
</dbReference>
<feature type="compositionally biased region" description="Gly residues" evidence="1">
    <location>
        <begin position="695"/>
        <end position="708"/>
    </location>
</feature>
<dbReference type="InterPro" id="IPR036397">
    <property type="entry name" value="RNaseH_sf"/>
</dbReference>
<name>A0A1T3NIS0_9ACTN</name>
<feature type="compositionally biased region" description="Acidic residues" evidence="1">
    <location>
        <begin position="742"/>
        <end position="751"/>
    </location>
</feature>
<dbReference type="STRING" id="159449.B4N89_46310"/>
<reference evidence="3 4" key="1">
    <citation type="submission" date="2017-03" db="EMBL/GenBank/DDBJ databases">
        <title>Draft genome sequence of Streptomyces scabrisporus NF3, endophyte isolated from Amphipterygium adstringens.</title>
        <authorList>
            <person name="Vazquez M."/>
            <person name="Ceapa C.D."/>
            <person name="Rodriguez Luna D."/>
            <person name="Sanchez Esquivel S."/>
        </authorList>
    </citation>
    <scope>NUCLEOTIDE SEQUENCE [LARGE SCALE GENOMIC DNA]</scope>
    <source>
        <strain evidence="3 4">NF3</strain>
    </source>
</reference>
<dbReference type="SUPFAM" id="SSF53098">
    <property type="entry name" value="Ribonuclease H-like"/>
    <property type="match status" value="1"/>
</dbReference>
<dbReference type="AlphaFoldDB" id="A0A1T3NIS0"/>
<organism evidence="3 4">
    <name type="scientific">Embleya scabrispora</name>
    <dbReference type="NCBI Taxonomy" id="159449"/>
    <lineage>
        <taxon>Bacteria</taxon>
        <taxon>Bacillati</taxon>
        <taxon>Actinomycetota</taxon>
        <taxon>Actinomycetes</taxon>
        <taxon>Kitasatosporales</taxon>
        <taxon>Streptomycetaceae</taxon>
        <taxon>Embleya</taxon>
    </lineage>
</organism>
<protein>
    <recommendedName>
        <fullName evidence="2">Integrase catalytic domain-containing protein</fullName>
    </recommendedName>
</protein>
<sequence>MVVDAPDFAVLDGAGRALPAARVPDLSALDLLTEAQLRRVRDWERHLIEVVEGRLPDADPEAPPRPGFDPTVFTLRRRDAAKAAELRALGWTKASAATVERRRRAYAHRGVAGLVREVTAGAVWGRTDERVVALLLAEVDAGVEESSGHASRLHERLLQALRKRYPDEHEQLAPSRATFYRLLQRLGISVGSLAAPVRRRMDAANSPDAPFTPSMARMLGEQVQIDSTGLDVIALGDDGRPVSLELTAAIDVATRTIIGAVIVPRSAGRGPRGRRLGGRATRSFDAVLMLAQALAPMPGRPGWSPLAMAENSEMPYADLVACDPRMIGAAARPVIRPKMIVVDHGKIFNSEHFVDVCTTLGISVRPARMRTPTDKAIVESTFAAIKKLFCQHVAGYTGAELAKRGKHVTDGPLWSINEVQDLLDEWIALHWQQKPHEGLRSPFLPGVTVSPNRMYAALVAAEGHVPMPLTVSQNRRLLPFKRLKVTRKGVRIDNRTYNSASVQRYFGKHSGLRGQGMKWQVRYNPYAPRYVWLYDHHKEKTGEDPWVEAEFVHQRLIGDHWSQYLWEQATASLVATGGCAGREREIAREVARLLERARRGPDPAVPRPAGVFTGPRLRLRSPAPDPYAGIPAPDPATVTRAPSLNVAAEDLLPGRRAAPSGGAEAAGGDAPMPGPAVPDTPAGLDETPAAAGTRVVGGPGAGRRGGLGESAADVFASLDPPRPATPRPGTSEGAADRPRDTDDGEEGGDNT</sequence>
<evidence type="ECO:0000313" key="4">
    <source>
        <dbReference type="Proteomes" id="UP000190037"/>
    </source>
</evidence>
<feature type="compositionally biased region" description="Low complexity" evidence="1">
    <location>
        <begin position="654"/>
        <end position="671"/>
    </location>
</feature>